<dbReference type="GeneID" id="18873626"/>
<keyword evidence="4" id="KW-1185">Reference proteome</keyword>
<evidence type="ECO:0000313" key="3">
    <source>
        <dbReference type="EMBL" id="EGW33562.1"/>
    </source>
</evidence>
<dbReference type="RefSeq" id="XP_007375077.1">
    <property type="nucleotide sequence ID" value="XM_007375015.1"/>
</dbReference>
<dbReference type="eggNOG" id="ENOG502QSPS">
    <property type="taxonomic scope" value="Eukaryota"/>
</dbReference>
<protein>
    <submittedName>
        <fullName evidence="3">Uncharacterized protein</fullName>
    </submittedName>
</protein>
<dbReference type="EMBL" id="GL996501">
    <property type="protein sequence ID" value="EGW33562.1"/>
    <property type="molecule type" value="Genomic_DNA"/>
</dbReference>
<name>G3AKA4_SPAPN</name>
<feature type="coiled-coil region" evidence="1">
    <location>
        <begin position="394"/>
        <end position="502"/>
    </location>
</feature>
<dbReference type="AlphaFoldDB" id="G3AKA4"/>
<dbReference type="Proteomes" id="UP000000709">
    <property type="component" value="Unassembled WGS sequence"/>
</dbReference>
<sequence>MLVIDCVIYVGLTKYSDSQRMYFTYLTTLAHSIFASELIGVNSINYINTITIKKITTKIQYDNNWFINQRFINSLICFVIINYITYVLNWLNFTLRLNLTPPISQADNLYLTISIHIILQTILFKNSSIIQNSIPNLTDEVSVNVDDNKLLDIDITQLKQINPSNQSIAVKNFENFIISPINSKLSVLSKSDKVVTTNSKSNNVTTINNKIVIQPFWNIIAAFKSILKNKDLFNHAVTDDEEIADSVKVSVVMCNSNKVVLQLFDPVERLLVKLNQINWMSFKTIDNYLIIYDLASAFKYEIVLYQDDTPVNKTVVVTTGSVSFACGSGSIGTIQTSLSTTMSKLTQLRQKFKKYKRDENKRITELRNSIDVIKTRLTKQNTPKHNDIRLVGKIKGLKQTVIQLEHDIDQLSAEIKQLTIQENEISQQFEIKDEEYASEVQLLEQEYEDYLSRLNKLRAELKNIKGECQTILAKNHKLQVKQLNKQDEIKTLTNELNDIKSREILDKFKTRTRKTNDKFDYILPKLIHETEVLTKMFSDRQ</sequence>
<keyword evidence="2" id="KW-0812">Transmembrane</keyword>
<organism evidence="4">
    <name type="scientific">Spathaspora passalidarum (strain NRRL Y-27907 / 11-Y1)</name>
    <dbReference type="NCBI Taxonomy" id="619300"/>
    <lineage>
        <taxon>Eukaryota</taxon>
        <taxon>Fungi</taxon>
        <taxon>Dikarya</taxon>
        <taxon>Ascomycota</taxon>
        <taxon>Saccharomycotina</taxon>
        <taxon>Pichiomycetes</taxon>
        <taxon>Debaryomycetaceae</taxon>
        <taxon>Spathaspora</taxon>
    </lineage>
</organism>
<keyword evidence="2" id="KW-1133">Transmembrane helix</keyword>
<gene>
    <name evidence="3" type="ORF">SPAPADRAFT_60901</name>
</gene>
<feature type="transmembrane region" description="Helical" evidence="2">
    <location>
        <begin position="22"/>
        <end position="50"/>
    </location>
</feature>
<dbReference type="KEGG" id="spaa:SPAPADRAFT_60901"/>
<evidence type="ECO:0000256" key="1">
    <source>
        <dbReference type="SAM" id="Coils"/>
    </source>
</evidence>
<proteinExistence type="predicted"/>
<accession>G3AKA4</accession>
<dbReference type="OMA" id="LTHEYND"/>
<dbReference type="HOGENOM" id="CLU_011934_0_0_1"/>
<dbReference type="OrthoDB" id="4158994at2759"/>
<evidence type="ECO:0000256" key="2">
    <source>
        <dbReference type="SAM" id="Phobius"/>
    </source>
</evidence>
<dbReference type="Gene3D" id="1.10.287.1490">
    <property type="match status" value="1"/>
</dbReference>
<reference evidence="3 4" key="1">
    <citation type="journal article" date="2011" name="Proc. Natl. Acad. Sci. U.S.A.">
        <title>Comparative genomics of xylose-fermenting fungi for enhanced biofuel production.</title>
        <authorList>
            <person name="Wohlbach D.J."/>
            <person name="Kuo A."/>
            <person name="Sato T.K."/>
            <person name="Potts K.M."/>
            <person name="Salamov A.A."/>
            <person name="LaButti K.M."/>
            <person name="Sun H."/>
            <person name="Clum A."/>
            <person name="Pangilinan J.L."/>
            <person name="Lindquist E.A."/>
            <person name="Lucas S."/>
            <person name="Lapidus A."/>
            <person name="Jin M."/>
            <person name="Gunawan C."/>
            <person name="Balan V."/>
            <person name="Dale B.E."/>
            <person name="Jeffries T.W."/>
            <person name="Zinkel R."/>
            <person name="Barry K.W."/>
            <person name="Grigoriev I.V."/>
            <person name="Gasch A.P."/>
        </authorList>
    </citation>
    <scope>NUCLEOTIDE SEQUENCE [LARGE SCALE GENOMIC DNA]</scope>
    <source>
        <strain evidence="4">NRRL Y-27907 / 11-Y1</strain>
    </source>
</reference>
<evidence type="ECO:0000313" key="4">
    <source>
        <dbReference type="Proteomes" id="UP000000709"/>
    </source>
</evidence>
<feature type="transmembrane region" description="Helical" evidence="2">
    <location>
        <begin position="71"/>
        <end position="88"/>
    </location>
</feature>
<keyword evidence="2" id="KW-0472">Membrane</keyword>
<dbReference type="InParanoid" id="G3AKA4"/>
<keyword evidence="1" id="KW-0175">Coiled coil</keyword>